<reference evidence="5" key="1">
    <citation type="submission" date="2022-08" db="EMBL/GenBank/DDBJ databases">
        <authorList>
            <consortium name="DOE Joint Genome Institute"/>
            <person name="Min B."/>
            <person name="Sierra-Patev S."/>
            <person name="Naranjo-Ortiz M."/>
            <person name="Looney B."/>
            <person name="Konkel Z."/>
            <person name="Slot J.C."/>
            <person name="Sakamoto Y."/>
            <person name="Steenwyk J.L."/>
            <person name="Rokas A."/>
            <person name="Carro J."/>
            <person name="Camarero S."/>
            <person name="Ferreira P."/>
            <person name="Molpeceres G."/>
            <person name="Ruiz-duenas F.J."/>
            <person name="Serrano A."/>
            <person name="Henrissat B."/>
            <person name="Drula E."/>
            <person name="Hughes K.W."/>
            <person name="Mata J.L."/>
            <person name="Ishikawa N.K."/>
            <person name="Vargas-Isla R."/>
            <person name="Ushijima S."/>
            <person name="Smith C.A."/>
            <person name="Ahrendt S."/>
            <person name="Andreopoulos W."/>
            <person name="He G."/>
            <person name="LaButti K."/>
            <person name="Lipzen A."/>
            <person name="Ng V."/>
            <person name="Riley R."/>
            <person name="Sandor L."/>
            <person name="Barry K."/>
            <person name="Martinez A.T."/>
            <person name="Xiao Y."/>
            <person name="Gibbons J.G."/>
            <person name="Terashima K."/>
            <person name="Hibbett D.S."/>
            <person name="Grigoriev I.V."/>
        </authorList>
    </citation>
    <scope>NUCLEOTIDE SEQUENCE</scope>
    <source>
        <strain evidence="5">ET3784</strain>
    </source>
</reference>
<dbReference type="PANTHER" id="PTHR46910">
    <property type="entry name" value="TRANSCRIPTION FACTOR PDR1"/>
    <property type="match status" value="1"/>
</dbReference>
<feature type="compositionally biased region" description="Low complexity" evidence="3">
    <location>
        <begin position="966"/>
        <end position="977"/>
    </location>
</feature>
<feature type="region of interest" description="Disordered" evidence="3">
    <location>
        <begin position="406"/>
        <end position="442"/>
    </location>
</feature>
<keyword evidence="6" id="KW-1185">Reference proteome</keyword>
<organism evidence="5 6">
    <name type="scientific">Lentinula guzmanii</name>
    <dbReference type="NCBI Taxonomy" id="2804957"/>
    <lineage>
        <taxon>Eukaryota</taxon>
        <taxon>Fungi</taxon>
        <taxon>Dikarya</taxon>
        <taxon>Basidiomycota</taxon>
        <taxon>Agaricomycotina</taxon>
        <taxon>Agaricomycetes</taxon>
        <taxon>Agaricomycetidae</taxon>
        <taxon>Agaricales</taxon>
        <taxon>Marasmiineae</taxon>
        <taxon>Omphalotaceae</taxon>
        <taxon>Lentinula</taxon>
    </lineage>
</organism>
<evidence type="ECO:0000256" key="2">
    <source>
        <dbReference type="ARBA" id="ARBA00023242"/>
    </source>
</evidence>
<dbReference type="GO" id="GO:0000981">
    <property type="term" value="F:DNA-binding transcription factor activity, RNA polymerase II-specific"/>
    <property type="evidence" value="ECO:0007669"/>
    <property type="project" value="InterPro"/>
</dbReference>
<feature type="region of interest" description="Disordered" evidence="3">
    <location>
        <begin position="508"/>
        <end position="533"/>
    </location>
</feature>
<gene>
    <name evidence="5" type="ORF">DFJ43DRAFT_145962</name>
</gene>
<dbReference type="PANTHER" id="PTHR46910:SF23">
    <property type="entry name" value="THIAMINE REPRESSIBLE GENES REGULATORY PROTEIN THI1"/>
    <property type="match status" value="1"/>
</dbReference>
<dbReference type="Gene3D" id="4.10.240.10">
    <property type="entry name" value="Zn(2)-C6 fungal-type DNA-binding domain"/>
    <property type="match status" value="1"/>
</dbReference>
<accession>A0AA38N1N3</accession>
<name>A0AA38N1N3_9AGAR</name>
<keyword evidence="1" id="KW-0479">Metal-binding</keyword>
<feature type="region of interest" description="Disordered" evidence="3">
    <location>
        <begin position="1"/>
        <end position="44"/>
    </location>
</feature>
<evidence type="ECO:0000313" key="5">
    <source>
        <dbReference type="EMBL" id="KAJ3734146.1"/>
    </source>
</evidence>
<dbReference type="GO" id="GO:0003677">
    <property type="term" value="F:DNA binding"/>
    <property type="evidence" value="ECO:0007669"/>
    <property type="project" value="InterPro"/>
</dbReference>
<feature type="region of interest" description="Disordered" evidence="3">
    <location>
        <begin position="1052"/>
        <end position="1086"/>
    </location>
</feature>
<dbReference type="AlphaFoldDB" id="A0AA38N1N3"/>
<feature type="compositionally biased region" description="Low complexity" evidence="3">
    <location>
        <begin position="936"/>
        <end position="946"/>
    </location>
</feature>
<dbReference type="Proteomes" id="UP001176059">
    <property type="component" value="Unassembled WGS sequence"/>
</dbReference>
<reference evidence="5" key="2">
    <citation type="journal article" date="2023" name="Proc. Natl. Acad. Sci. U.S.A.">
        <title>A global phylogenomic analysis of the shiitake genus Lentinula.</title>
        <authorList>
            <person name="Sierra-Patev S."/>
            <person name="Min B."/>
            <person name="Naranjo-Ortiz M."/>
            <person name="Looney B."/>
            <person name="Konkel Z."/>
            <person name="Slot J.C."/>
            <person name="Sakamoto Y."/>
            <person name="Steenwyk J.L."/>
            <person name="Rokas A."/>
            <person name="Carro J."/>
            <person name="Camarero S."/>
            <person name="Ferreira P."/>
            <person name="Molpeceres G."/>
            <person name="Ruiz-Duenas F.J."/>
            <person name="Serrano A."/>
            <person name="Henrissat B."/>
            <person name="Drula E."/>
            <person name="Hughes K.W."/>
            <person name="Mata J.L."/>
            <person name="Ishikawa N.K."/>
            <person name="Vargas-Isla R."/>
            <person name="Ushijima S."/>
            <person name="Smith C.A."/>
            <person name="Donoghue J."/>
            <person name="Ahrendt S."/>
            <person name="Andreopoulos W."/>
            <person name="He G."/>
            <person name="LaButti K."/>
            <person name="Lipzen A."/>
            <person name="Ng V."/>
            <person name="Riley R."/>
            <person name="Sandor L."/>
            <person name="Barry K."/>
            <person name="Martinez A.T."/>
            <person name="Xiao Y."/>
            <person name="Gibbons J.G."/>
            <person name="Terashima K."/>
            <person name="Grigoriev I.V."/>
            <person name="Hibbett D."/>
        </authorList>
    </citation>
    <scope>NUCLEOTIDE SEQUENCE</scope>
    <source>
        <strain evidence="5">ET3784</strain>
    </source>
</reference>
<feature type="compositionally biased region" description="Low complexity" evidence="3">
    <location>
        <begin position="1052"/>
        <end position="1065"/>
    </location>
</feature>
<dbReference type="InterPro" id="IPR036864">
    <property type="entry name" value="Zn2-C6_fun-type_DNA-bd_sf"/>
</dbReference>
<evidence type="ECO:0000256" key="3">
    <source>
        <dbReference type="SAM" id="MobiDB-lite"/>
    </source>
</evidence>
<dbReference type="SMART" id="SM00066">
    <property type="entry name" value="GAL4"/>
    <property type="match status" value="1"/>
</dbReference>
<dbReference type="SUPFAM" id="SSF57701">
    <property type="entry name" value="Zn2/Cys6 DNA-binding domain"/>
    <property type="match status" value="1"/>
</dbReference>
<dbReference type="GO" id="GO:0006351">
    <property type="term" value="P:DNA-templated transcription"/>
    <property type="evidence" value="ECO:0007669"/>
    <property type="project" value="InterPro"/>
</dbReference>
<evidence type="ECO:0000313" key="6">
    <source>
        <dbReference type="Proteomes" id="UP001176059"/>
    </source>
</evidence>
<protein>
    <submittedName>
        <fullName evidence="5">Fungal-specific transcription factor domain-containing protein</fullName>
    </submittedName>
</protein>
<feature type="compositionally biased region" description="Polar residues" evidence="3">
    <location>
        <begin position="989"/>
        <end position="999"/>
    </location>
</feature>
<feature type="compositionally biased region" description="Polar residues" evidence="3">
    <location>
        <begin position="922"/>
        <end position="934"/>
    </location>
</feature>
<dbReference type="PROSITE" id="PS00463">
    <property type="entry name" value="ZN2_CY6_FUNGAL_1"/>
    <property type="match status" value="1"/>
</dbReference>
<feature type="compositionally biased region" description="Basic and acidic residues" evidence="3">
    <location>
        <begin position="32"/>
        <end position="44"/>
    </location>
</feature>
<dbReference type="PROSITE" id="PS50048">
    <property type="entry name" value="ZN2_CY6_FUNGAL_2"/>
    <property type="match status" value="1"/>
</dbReference>
<proteinExistence type="predicted"/>
<keyword evidence="2" id="KW-0539">Nucleus</keyword>
<dbReference type="GO" id="GO:0008270">
    <property type="term" value="F:zinc ion binding"/>
    <property type="evidence" value="ECO:0007669"/>
    <property type="project" value="InterPro"/>
</dbReference>
<feature type="region of interest" description="Disordered" evidence="3">
    <location>
        <begin position="137"/>
        <end position="160"/>
    </location>
</feature>
<dbReference type="CDD" id="cd00067">
    <property type="entry name" value="GAL4"/>
    <property type="match status" value="1"/>
</dbReference>
<feature type="region of interest" description="Disordered" evidence="3">
    <location>
        <begin position="841"/>
        <end position="869"/>
    </location>
</feature>
<evidence type="ECO:0000256" key="1">
    <source>
        <dbReference type="ARBA" id="ARBA00022723"/>
    </source>
</evidence>
<comment type="caution">
    <text evidence="5">The sequence shown here is derived from an EMBL/GenBank/DDBJ whole genome shotgun (WGS) entry which is preliminary data.</text>
</comment>
<evidence type="ECO:0000259" key="4">
    <source>
        <dbReference type="PROSITE" id="PS50048"/>
    </source>
</evidence>
<dbReference type="SMART" id="SM00906">
    <property type="entry name" value="Fungal_trans"/>
    <property type="match status" value="1"/>
</dbReference>
<feature type="region of interest" description="Disordered" evidence="3">
    <location>
        <begin position="893"/>
        <end position="1028"/>
    </location>
</feature>
<dbReference type="Pfam" id="PF00172">
    <property type="entry name" value="Zn_clus"/>
    <property type="match status" value="1"/>
</dbReference>
<feature type="compositionally biased region" description="Basic and acidic residues" evidence="3">
    <location>
        <begin position="852"/>
        <end position="869"/>
    </location>
</feature>
<feature type="domain" description="Zn(2)-C6 fungal-type" evidence="4">
    <location>
        <begin position="48"/>
        <end position="76"/>
    </location>
</feature>
<dbReference type="InterPro" id="IPR001138">
    <property type="entry name" value="Zn2Cys6_DnaBD"/>
</dbReference>
<feature type="compositionally biased region" description="Polar residues" evidence="3">
    <location>
        <begin position="137"/>
        <end position="150"/>
    </location>
</feature>
<dbReference type="Pfam" id="PF04082">
    <property type="entry name" value="Fungal_trans"/>
    <property type="match status" value="1"/>
</dbReference>
<sequence length="1217" mass="132219">MDEHGGTLMMEPMEGSGGASVNGPVAKRRRKNDGEPSEPRRLRRSHEACTRCRGKKIKCDSKHPRCTACVTAGVACNQEDRHRQTTISRDHTERLEQIVSQCDALLKRHVQGFSLQTIDDICAKEGIDVSALQPVQNIPPQTSGGSQPTPVMNPAPPPPPPGYYAHPPAGVGFYQYPPYIYPVPPPFQISPLSAPSVQPVATIPGQDPKSNDMSSTHALAKSFGVAPYIVDDTSAAPAPLYHYAPPAAVYNSNDAPLPSSSSSTAVERLAEEDLAVGSSGLDSGRDRVVQLEMPAPRDTAKWRVVSVFRSQNYSSAPSMDIWIPNDRNTLLNIVNVYFGRLNPHRPVFFRQQFLESLNQLYDEGSPRPVFDPGFICSLYLVLALGTLSELNRSGYQGDVANGDSAADLGSDGGHLSPPLRSAKGKRAAKSTPTASDAGVSRLPPDWPAHDEFFYRALAIKPELRVTLSSLQALILLHWYLYAERQGRTLWRLVGSIVRLAIELGLHHDPTTQTMPKPKPPSSSPSTMSENDGTGYEEVHTFTKLDCALRIRLWSIVLVHDRGTSILLGRPLAIAPSDSNTPRPSNQPNDTVFTASAGSNVKQPTINDQISEHFVLSAPIAEIQADIIISLYSPTRQTGESLLRNASRIIKSINLFRHSLPSTYKNYFTGTAAWPISARHALLANLDESTGLTLLKLAISRILLLRALFSSKELGYTERKKALVDAIIQAHNVIAIHTVLVRYPEVGFFTSPIPLQIAAMVILYGRVSECDEGIPGLNDRDGIDREDGRSSAVRILMEDIWLALDMLPRFRWRWETGSGSSGGTNPLIAKLAEEVMESSFSEAGLRGIGAPDESDKRSNGPAERGQHGESRMIAGIGRQGPVGQPVLIPEPEWVEEVTSPNRDKNSGNTPTGTREINWVENATGPSKSQQTTPTLQAAYPPSSYPPSANGPTTVASYTYPPPPISTPSPTHTNSNNYPHPQYTYNPPIFGSQSVNGTNDKQPPKVTSSSSAPNVPPPPTPARSNGVQPSTLPKMEVLQSLFYPFYADGVPVHPSSPGSPHASNGSSPPHPPRLARPTNSYGSSVPVHASNGSTNSLLAAVAVQVRAHGGQLGAPDMYMNEERGIQLGHAPPVGGAYVALTGSYRGHPASCVFLQVDRHRLLHNTPHLNYITEWRMAHIQATIILMVPCHLLTPFGRVTGTLHRDQRVMLLNLHDWFMA</sequence>
<feature type="compositionally biased region" description="Pro residues" evidence="3">
    <location>
        <begin position="151"/>
        <end position="160"/>
    </location>
</feature>
<dbReference type="InterPro" id="IPR050987">
    <property type="entry name" value="AtrR-like"/>
</dbReference>
<dbReference type="EMBL" id="JANVFO010000014">
    <property type="protein sequence ID" value="KAJ3734146.1"/>
    <property type="molecule type" value="Genomic_DNA"/>
</dbReference>
<dbReference type="CDD" id="cd12148">
    <property type="entry name" value="fungal_TF_MHR"/>
    <property type="match status" value="1"/>
</dbReference>
<dbReference type="InterPro" id="IPR007219">
    <property type="entry name" value="XnlR_reg_dom"/>
</dbReference>